<comment type="catalytic activity">
    <reaction evidence="15">
        <text>pyruvate + ATP = phosphoenolpyruvate + ADP + H(+)</text>
        <dbReference type="Rhea" id="RHEA:18157"/>
        <dbReference type="ChEBI" id="CHEBI:15361"/>
        <dbReference type="ChEBI" id="CHEBI:15378"/>
        <dbReference type="ChEBI" id="CHEBI:30616"/>
        <dbReference type="ChEBI" id="CHEBI:58702"/>
        <dbReference type="ChEBI" id="CHEBI:456216"/>
        <dbReference type="EC" id="2.7.1.40"/>
    </reaction>
</comment>
<accession>A0A1F7W6E6</accession>
<evidence type="ECO:0000256" key="7">
    <source>
        <dbReference type="ARBA" id="ARBA00022723"/>
    </source>
</evidence>
<keyword evidence="12 15" id="KW-0324">Glycolysis</keyword>
<dbReference type="SUPFAM" id="SSF50800">
    <property type="entry name" value="PK beta-barrel domain-like"/>
    <property type="match status" value="1"/>
</dbReference>
<comment type="caution">
    <text evidence="17">The sequence shown here is derived from an EMBL/GenBank/DDBJ whole genome shotgun (WGS) entry which is preliminary data.</text>
</comment>
<evidence type="ECO:0000256" key="9">
    <source>
        <dbReference type="ARBA" id="ARBA00022777"/>
    </source>
</evidence>
<dbReference type="Proteomes" id="UP000176501">
    <property type="component" value="Unassembled WGS sequence"/>
</dbReference>
<dbReference type="GO" id="GO:0016301">
    <property type="term" value="F:kinase activity"/>
    <property type="evidence" value="ECO:0007669"/>
    <property type="project" value="UniProtKB-KW"/>
</dbReference>
<dbReference type="AlphaFoldDB" id="A0A1F7W6E6"/>
<dbReference type="SUPFAM" id="SSF52935">
    <property type="entry name" value="PK C-terminal domain-like"/>
    <property type="match status" value="1"/>
</dbReference>
<evidence type="ECO:0000313" key="18">
    <source>
        <dbReference type="Proteomes" id="UP000176501"/>
    </source>
</evidence>
<protein>
    <recommendedName>
        <fullName evidence="5 14">Pyruvate kinase</fullName>
        <ecNumber evidence="5 14">2.7.1.40</ecNumber>
    </recommendedName>
</protein>
<dbReference type="FunFam" id="3.20.20.60:FF:000025">
    <property type="entry name" value="Pyruvate kinase"/>
    <property type="match status" value="1"/>
</dbReference>
<keyword evidence="8" id="KW-0547">Nucleotide-binding</keyword>
<keyword evidence="11 15" id="KW-0460">Magnesium</keyword>
<dbReference type="GO" id="GO:0000287">
    <property type="term" value="F:magnesium ion binding"/>
    <property type="evidence" value="ECO:0007669"/>
    <property type="project" value="UniProtKB-UniRule"/>
</dbReference>
<dbReference type="EMBL" id="MGFE01000020">
    <property type="protein sequence ID" value="OGL98340.1"/>
    <property type="molecule type" value="Genomic_DNA"/>
</dbReference>
<dbReference type="NCBIfam" id="TIGR01064">
    <property type="entry name" value="pyruv_kin"/>
    <property type="match status" value="1"/>
</dbReference>
<feature type="domain" description="Pyruvate kinase barrel" evidence="16">
    <location>
        <begin position="2"/>
        <end position="308"/>
    </location>
</feature>
<evidence type="ECO:0000256" key="14">
    <source>
        <dbReference type="NCBIfam" id="TIGR01064"/>
    </source>
</evidence>
<dbReference type="GO" id="GO:0005524">
    <property type="term" value="F:ATP binding"/>
    <property type="evidence" value="ECO:0007669"/>
    <property type="project" value="UniProtKB-KW"/>
</dbReference>
<dbReference type="InterPro" id="IPR036918">
    <property type="entry name" value="Pyrv_Knase_C_sf"/>
</dbReference>
<dbReference type="Gene3D" id="3.40.1380.20">
    <property type="entry name" value="Pyruvate kinase, C-terminal domain"/>
    <property type="match status" value="1"/>
</dbReference>
<dbReference type="NCBIfam" id="NF004491">
    <property type="entry name" value="PRK05826.1"/>
    <property type="match status" value="1"/>
</dbReference>
<evidence type="ECO:0000256" key="12">
    <source>
        <dbReference type="ARBA" id="ARBA00023152"/>
    </source>
</evidence>
<reference evidence="17 18" key="1">
    <citation type="journal article" date="2016" name="Nat. Commun.">
        <title>Thousands of microbial genomes shed light on interconnected biogeochemical processes in an aquifer system.</title>
        <authorList>
            <person name="Anantharaman K."/>
            <person name="Brown C.T."/>
            <person name="Hug L.A."/>
            <person name="Sharon I."/>
            <person name="Castelle C.J."/>
            <person name="Probst A.J."/>
            <person name="Thomas B.C."/>
            <person name="Singh A."/>
            <person name="Wilkins M.J."/>
            <person name="Karaoz U."/>
            <person name="Brodie E.L."/>
            <person name="Williams K.H."/>
            <person name="Hubbard S.S."/>
            <person name="Banfield J.F."/>
        </authorList>
    </citation>
    <scope>NUCLEOTIDE SEQUENCE [LARGE SCALE GENOMIC DNA]</scope>
</reference>
<evidence type="ECO:0000256" key="4">
    <source>
        <dbReference type="ARBA" id="ARBA00008663"/>
    </source>
</evidence>
<dbReference type="Pfam" id="PF00224">
    <property type="entry name" value="PK"/>
    <property type="match status" value="1"/>
</dbReference>
<dbReference type="EC" id="2.7.1.40" evidence="5 14"/>
<evidence type="ECO:0000256" key="11">
    <source>
        <dbReference type="ARBA" id="ARBA00022842"/>
    </source>
</evidence>
<organism evidence="17 18">
    <name type="scientific">Candidatus Uhrbacteria bacterium RIFOXYB2_FULL_57_15</name>
    <dbReference type="NCBI Taxonomy" id="1802422"/>
    <lineage>
        <taxon>Bacteria</taxon>
        <taxon>Candidatus Uhriibacteriota</taxon>
    </lineage>
</organism>
<evidence type="ECO:0000256" key="8">
    <source>
        <dbReference type="ARBA" id="ARBA00022741"/>
    </source>
</evidence>
<comment type="cofactor">
    <cofactor evidence="2">
        <name>K(+)</name>
        <dbReference type="ChEBI" id="CHEBI:29103"/>
    </cofactor>
</comment>
<keyword evidence="6 15" id="KW-0808">Transferase</keyword>
<dbReference type="InterPro" id="IPR018209">
    <property type="entry name" value="Pyrv_Knase_AS"/>
</dbReference>
<keyword evidence="10" id="KW-0067">ATP-binding</keyword>
<dbReference type="PANTHER" id="PTHR11817">
    <property type="entry name" value="PYRUVATE KINASE"/>
    <property type="match status" value="1"/>
</dbReference>
<evidence type="ECO:0000256" key="5">
    <source>
        <dbReference type="ARBA" id="ARBA00012142"/>
    </source>
</evidence>
<proteinExistence type="inferred from homology"/>
<dbReference type="SUPFAM" id="SSF51621">
    <property type="entry name" value="Phosphoenolpyruvate/pyruvate domain"/>
    <property type="match status" value="1"/>
</dbReference>
<comment type="pathway">
    <text evidence="3 15">Carbohydrate degradation; glycolysis; pyruvate from D-glyceraldehyde 3-phosphate: step 5/5.</text>
</comment>
<evidence type="ECO:0000256" key="10">
    <source>
        <dbReference type="ARBA" id="ARBA00022840"/>
    </source>
</evidence>
<dbReference type="UniPathway" id="UPA00109">
    <property type="reaction ID" value="UER00188"/>
</dbReference>
<dbReference type="GO" id="GO:0030955">
    <property type="term" value="F:potassium ion binding"/>
    <property type="evidence" value="ECO:0007669"/>
    <property type="project" value="UniProtKB-UniRule"/>
</dbReference>
<dbReference type="GO" id="GO:0004743">
    <property type="term" value="F:pyruvate kinase activity"/>
    <property type="evidence" value="ECO:0007669"/>
    <property type="project" value="UniProtKB-UniRule"/>
</dbReference>
<keyword evidence="13 17" id="KW-0670">Pyruvate</keyword>
<evidence type="ECO:0000256" key="13">
    <source>
        <dbReference type="ARBA" id="ARBA00023317"/>
    </source>
</evidence>
<dbReference type="InterPro" id="IPR001697">
    <property type="entry name" value="Pyr_Knase"/>
</dbReference>
<dbReference type="Gene3D" id="3.20.20.60">
    <property type="entry name" value="Phosphoenolpyruvate-binding domains"/>
    <property type="match status" value="1"/>
</dbReference>
<comment type="cofactor">
    <cofactor evidence="1">
        <name>Mg(2+)</name>
        <dbReference type="ChEBI" id="CHEBI:18420"/>
    </cofactor>
</comment>
<dbReference type="InterPro" id="IPR015793">
    <property type="entry name" value="Pyrv_Knase_brl"/>
</dbReference>
<dbReference type="PRINTS" id="PR01050">
    <property type="entry name" value="PYRUVTKNASE"/>
</dbReference>
<gene>
    <name evidence="17" type="ORF">A2304_01425</name>
</gene>
<dbReference type="PROSITE" id="PS00110">
    <property type="entry name" value="PYRUVATE_KINASE"/>
    <property type="match status" value="1"/>
</dbReference>
<sequence>MTRTKIICTIGPTSATPAILSSMIRSGMNVARLNFSHGTHAGHAKLYRMVRAAARKAGEPVAILGDLQGPKIRVGTLPEQGVELKVGETVTLPVTYAALYKDAREGDRILIDDGLIEAAYVKGVSGKITVKVMNGGKVTSHKGMNFPDSTLRIASLTAKDREDVKFAVKLGVDWMALSFVTSPKDVIVLRRLIGKAPVRIIVKIEKHEAIDRFDEILAVTDAVMVARGDLGVETPAEDVPLRQKEIIEKCRLAGKPVVVATQMLDSMIRNPRPTRAEVSDVANAVCDHTDAVMLSGESASGKYPRQAVAMMARILTETEASTFDDVPMDEHLIESQVSDVSHALKMLAAGNHIDGVIASARFAPWSEMLMVSRPEVTLFLACPNEIVARQNAIRWGIRPFTLNAKTSKEFSAKAVQELKKRKWTKKGMRLAVVIGGEHGAGFDIVDVG</sequence>
<evidence type="ECO:0000256" key="15">
    <source>
        <dbReference type="RuleBase" id="RU000504"/>
    </source>
</evidence>
<dbReference type="Gene3D" id="2.40.33.10">
    <property type="entry name" value="PK beta-barrel domain-like"/>
    <property type="match status" value="1"/>
</dbReference>
<evidence type="ECO:0000256" key="6">
    <source>
        <dbReference type="ARBA" id="ARBA00022679"/>
    </source>
</evidence>
<evidence type="ECO:0000256" key="1">
    <source>
        <dbReference type="ARBA" id="ARBA00001946"/>
    </source>
</evidence>
<name>A0A1F7W6E6_9BACT</name>
<evidence type="ECO:0000259" key="16">
    <source>
        <dbReference type="Pfam" id="PF00224"/>
    </source>
</evidence>
<evidence type="ECO:0000256" key="2">
    <source>
        <dbReference type="ARBA" id="ARBA00001958"/>
    </source>
</evidence>
<keyword evidence="9 15" id="KW-0418">Kinase</keyword>
<comment type="similarity">
    <text evidence="4 15">Belongs to the pyruvate kinase family.</text>
</comment>
<evidence type="ECO:0000256" key="3">
    <source>
        <dbReference type="ARBA" id="ARBA00004997"/>
    </source>
</evidence>
<dbReference type="InterPro" id="IPR015806">
    <property type="entry name" value="Pyrv_Knase_insert_dom_sf"/>
</dbReference>
<dbReference type="InterPro" id="IPR015813">
    <property type="entry name" value="Pyrv/PenolPyrv_kinase-like_dom"/>
</dbReference>
<keyword evidence="7" id="KW-0479">Metal-binding</keyword>
<evidence type="ECO:0000313" key="17">
    <source>
        <dbReference type="EMBL" id="OGL98340.1"/>
    </source>
</evidence>
<dbReference type="InterPro" id="IPR011037">
    <property type="entry name" value="Pyrv_Knase-like_insert_dom_sf"/>
</dbReference>
<dbReference type="InterPro" id="IPR040442">
    <property type="entry name" value="Pyrv_kinase-like_dom_sf"/>
</dbReference>